<keyword evidence="2" id="KW-0472">Membrane</keyword>
<reference evidence="3" key="2">
    <citation type="submission" date="2021-09" db="EMBL/GenBank/DDBJ databases">
        <authorList>
            <person name="Gilroy R."/>
        </authorList>
    </citation>
    <scope>NUCLEOTIDE SEQUENCE</scope>
    <source>
        <strain evidence="3">ChiHjej11B10-15683</strain>
    </source>
</reference>
<evidence type="ECO:0000313" key="3">
    <source>
        <dbReference type="EMBL" id="HJF73398.1"/>
    </source>
</evidence>
<keyword evidence="2" id="KW-0812">Transmembrane</keyword>
<name>A0A921HAU4_9PAST</name>
<dbReference type="AlphaFoldDB" id="A0A921HAU4"/>
<protein>
    <submittedName>
        <fullName evidence="3">Uncharacterized protein</fullName>
    </submittedName>
</protein>
<evidence type="ECO:0000256" key="1">
    <source>
        <dbReference type="SAM" id="Coils"/>
    </source>
</evidence>
<sequence>MKILIINKYLQSFFFPIILVWVILFIYTNINGFEQRNRNAKNLENTILLLEKKFGNLIKKEVRAYNFGYAILWFEEPYDYNKKLLELNFKKNGNLFCYKNISININYEKGVPYFIYFRNNPDCSLVK</sequence>
<accession>A0A921HAU4</accession>
<gene>
    <name evidence="3" type="ORF">K8W15_04215</name>
</gene>
<feature type="transmembrane region" description="Helical" evidence="2">
    <location>
        <begin position="12"/>
        <end position="30"/>
    </location>
</feature>
<keyword evidence="1" id="KW-0175">Coiled coil</keyword>
<reference evidence="3" key="1">
    <citation type="journal article" date="2021" name="PeerJ">
        <title>Extensive microbial diversity within the chicken gut microbiome revealed by metagenomics and culture.</title>
        <authorList>
            <person name="Gilroy R."/>
            <person name="Ravi A."/>
            <person name="Getino M."/>
            <person name="Pursley I."/>
            <person name="Horton D.L."/>
            <person name="Alikhan N.F."/>
            <person name="Baker D."/>
            <person name="Gharbi K."/>
            <person name="Hall N."/>
            <person name="Watson M."/>
            <person name="Adriaenssens E.M."/>
            <person name="Foster-Nyarko E."/>
            <person name="Jarju S."/>
            <person name="Secka A."/>
            <person name="Antonio M."/>
            <person name="Oren A."/>
            <person name="Chaudhuri R.R."/>
            <person name="La Ragione R."/>
            <person name="Hildebrand F."/>
            <person name="Pallen M.J."/>
        </authorList>
    </citation>
    <scope>NUCLEOTIDE SEQUENCE</scope>
    <source>
        <strain evidence="3">ChiHjej11B10-15683</strain>
    </source>
</reference>
<evidence type="ECO:0000256" key="2">
    <source>
        <dbReference type="SAM" id="Phobius"/>
    </source>
</evidence>
<proteinExistence type="predicted"/>
<comment type="caution">
    <text evidence="3">The sequence shown here is derived from an EMBL/GenBank/DDBJ whole genome shotgun (WGS) entry which is preliminary data.</text>
</comment>
<keyword evidence="2" id="KW-1133">Transmembrane helix</keyword>
<organism evidence="3 4">
    <name type="scientific">Gallibacterium anatis</name>
    <dbReference type="NCBI Taxonomy" id="750"/>
    <lineage>
        <taxon>Bacteria</taxon>
        <taxon>Pseudomonadati</taxon>
        <taxon>Pseudomonadota</taxon>
        <taxon>Gammaproteobacteria</taxon>
        <taxon>Pasteurellales</taxon>
        <taxon>Pasteurellaceae</taxon>
        <taxon>Gallibacterium</taxon>
    </lineage>
</organism>
<dbReference type="EMBL" id="DYVQ01000031">
    <property type="protein sequence ID" value="HJF73398.1"/>
    <property type="molecule type" value="Genomic_DNA"/>
</dbReference>
<dbReference type="Proteomes" id="UP000749334">
    <property type="component" value="Unassembled WGS sequence"/>
</dbReference>
<evidence type="ECO:0000313" key="4">
    <source>
        <dbReference type="Proteomes" id="UP000749334"/>
    </source>
</evidence>
<feature type="coiled-coil region" evidence="1">
    <location>
        <begin position="33"/>
        <end position="60"/>
    </location>
</feature>